<accession>A0ABW0SCD8</accession>
<dbReference type="InterPro" id="IPR036388">
    <property type="entry name" value="WH-like_DNA-bd_sf"/>
</dbReference>
<dbReference type="EMBL" id="JBHSNA010000006">
    <property type="protein sequence ID" value="MFC5566633.1"/>
    <property type="molecule type" value="Genomic_DNA"/>
</dbReference>
<feature type="compositionally biased region" description="Basic residues" evidence="2">
    <location>
        <begin position="1"/>
        <end position="17"/>
    </location>
</feature>
<comment type="caution">
    <text evidence="4">The sequence shown here is derived from an EMBL/GenBank/DDBJ whole genome shotgun (WGS) entry which is preliminary data.</text>
</comment>
<sequence>MHHPHHPPFGGRRHFARPGRGPRGAEHGPALDTRGGRRRVFEPGELRLVLLWLVAEAPRHGYDLIREMEARSGGAYAPSPGVVYPTLTLLLDMGLAEEAAGEGARKVAAATEAGRQHLAERAAEVEAALARLTALAQVQERTDATPIRRAMQNLKAALHGRFSQDGADRALILDAAALIDEAARKIERL</sequence>
<name>A0ABW0SCD8_9RHOB</name>
<feature type="region of interest" description="Disordered" evidence="2">
    <location>
        <begin position="1"/>
        <end position="37"/>
    </location>
</feature>
<proteinExistence type="predicted"/>
<evidence type="ECO:0000256" key="1">
    <source>
        <dbReference type="SAM" id="Coils"/>
    </source>
</evidence>
<gene>
    <name evidence="4" type="ORF">ACFPOC_09410</name>
</gene>
<keyword evidence="5" id="KW-1185">Reference proteome</keyword>
<evidence type="ECO:0000313" key="4">
    <source>
        <dbReference type="EMBL" id="MFC5566633.1"/>
    </source>
</evidence>
<dbReference type="RefSeq" id="WP_209840729.1">
    <property type="nucleotide sequence ID" value="NZ_JAGGJP010000008.1"/>
</dbReference>
<feature type="coiled-coil region" evidence="1">
    <location>
        <begin position="115"/>
        <end position="142"/>
    </location>
</feature>
<evidence type="ECO:0000259" key="3">
    <source>
        <dbReference type="Pfam" id="PF03551"/>
    </source>
</evidence>
<dbReference type="InterPro" id="IPR005149">
    <property type="entry name" value="Tscrpt_reg_PadR_N"/>
</dbReference>
<dbReference type="Gene3D" id="1.10.10.10">
    <property type="entry name" value="Winged helix-like DNA-binding domain superfamily/Winged helix DNA-binding domain"/>
    <property type="match status" value="1"/>
</dbReference>
<evidence type="ECO:0000313" key="5">
    <source>
        <dbReference type="Proteomes" id="UP001596056"/>
    </source>
</evidence>
<dbReference type="Pfam" id="PF03551">
    <property type="entry name" value="PadR"/>
    <property type="match status" value="1"/>
</dbReference>
<dbReference type="PANTHER" id="PTHR43252">
    <property type="entry name" value="TRANSCRIPTIONAL REGULATOR YQJI"/>
    <property type="match status" value="1"/>
</dbReference>
<protein>
    <submittedName>
        <fullName evidence="4">PadR family transcriptional regulator</fullName>
    </submittedName>
</protein>
<organism evidence="4 5">
    <name type="scientific">Rubellimicrobium aerolatum</name>
    <dbReference type="NCBI Taxonomy" id="490979"/>
    <lineage>
        <taxon>Bacteria</taxon>
        <taxon>Pseudomonadati</taxon>
        <taxon>Pseudomonadota</taxon>
        <taxon>Alphaproteobacteria</taxon>
        <taxon>Rhodobacterales</taxon>
        <taxon>Roseobacteraceae</taxon>
        <taxon>Rubellimicrobium</taxon>
    </lineage>
</organism>
<dbReference type="InterPro" id="IPR036390">
    <property type="entry name" value="WH_DNA-bd_sf"/>
</dbReference>
<dbReference type="PANTHER" id="PTHR43252:SF7">
    <property type="entry name" value="TRANSCRIPTIONAL REGULATOR YQJI"/>
    <property type="match status" value="1"/>
</dbReference>
<reference evidence="5" key="1">
    <citation type="journal article" date="2019" name="Int. J. Syst. Evol. Microbiol.">
        <title>The Global Catalogue of Microorganisms (GCM) 10K type strain sequencing project: providing services to taxonomists for standard genome sequencing and annotation.</title>
        <authorList>
            <consortium name="The Broad Institute Genomics Platform"/>
            <consortium name="The Broad Institute Genome Sequencing Center for Infectious Disease"/>
            <person name="Wu L."/>
            <person name="Ma J."/>
        </authorList>
    </citation>
    <scope>NUCLEOTIDE SEQUENCE [LARGE SCALE GENOMIC DNA]</scope>
    <source>
        <strain evidence="5">KACC 11588</strain>
    </source>
</reference>
<feature type="domain" description="Transcription regulator PadR N-terminal" evidence="3">
    <location>
        <begin position="50"/>
        <end position="120"/>
    </location>
</feature>
<evidence type="ECO:0000256" key="2">
    <source>
        <dbReference type="SAM" id="MobiDB-lite"/>
    </source>
</evidence>
<keyword evidence="1" id="KW-0175">Coiled coil</keyword>
<dbReference type="SUPFAM" id="SSF46785">
    <property type="entry name" value="Winged helix' DNA-binding domain"/>
    <property type="match status" value="1"/>
</dbReference>
<dbReference type="Proteomes" id="UP001596056">
    <property type="component" value="Unassembled WGS sequence"/>
</dbReference>